<proteinExistence type="predicted"/>
<evidence type="ECO:0000313" key="1">
    <source>
        <dbReference type="EMBL" id="GJT20831.1"/>
    </source>
</evidence>
<sequence>MGSNNKNAGFTAKTKNIDGQIGKDGKLRMSLCNVPMIEPGTYVTSFGAAAGLNKEATLKAGHPSTCDETSYASMEPGNVVNIDNEISNTTNAHTSIIDENKNGSKQSIAEMFKKPSPSKAARLTTMTSEHVQGANVAIPLAIVEEVS</sequence>
<evidence type="ECO:0000313" key="2">
    <source>
        <dbReference type="Proteomes" id="UP001151760"/>
    </source>
</evidence>
<dbReference type="EMBL" id="BQNB010013838">
    <property type="protein sequence ID" value="GJT20831.1"/>
    <property type="molecule type" value="Genomic_DNA"/>
</dbReference>
<keyword evidence="2" id="KW-1185">Reference proteome</keyword>
<name>A0ABQ5C1E5_9ASTR</name>
<reference evidence="1" key="1">
    <citation type="journal article" date="2022" name="Int. J. Mol. Sci.">
        <title>Draft Genome of Tanacetum Coccineum: Genomic Comparison of Closely Related Tanacetum-Family Plants.</title>
        <authorList>
            <person name="Yamashiro T."/>
            <person name="Shiraishi A."/>
            <person name="Nakayama K."/>
            <person name="Satake H."/>
        </authorList>
    </citation>
    <scope>NUCLEOTIDE SEQUENCE</scope>
</reference>
<accession>A0ABQ5C1E5</accession>
<dbReference type="Proteomes" id="UP001151760">
    <property type="component" value="Unassembled WGS sequence"/>
</dbReference>
<reference evidence="1" key="2">
    <citation type="submission" date="2022-01" db="EMBL/GenBank/DDBJ databases">
        <authorList>
            <person name="Yamashiro T."/>
            <person name="Shiraishi A."/>
            <person name="Satake H."/>
            <person name="Nakayama K."/>
        </authorList>
    </citation>
    <scope>NUCLEOTIDE SEQUENCE</scope>
</reference>
<comment type="caution">
    <text evidence="1">The sequence shown here is derived from an EMBL/GenBank/DDBJ whole genome shotgun (WGS) entry which is preliminary data.</text>
</comment>
<protein>
    <submittedName>
        <fullName evidence="1">Uncharacterized protein</fullName>
    </submittedName>
</protein>
<organism evidence="1 2">
    <name type="scientific">Tanacetum coccineum</name>
    <dbReference type="NCBI Taxonomy" id="301880"/>
    <lineage>
        <taxon>Eukaryota</taxon>
        <taxon>Viridiplantae</taxon>
        <taxon>Streptophyta</taxon>
        <taxon>Embryophyta</taxon>
        <taxon>Tracheophyta</taxon>
        <taxon>Spermatophyta</taxon>
        <taxon>Magnoliopsida</taxon>
        <taxon>eudicotyledons</taxon>
        <taxon>Gunneridae</taxon>
        <taxon>Pentapetalae</taxon>
        <taxon>asterids</taxon>
        <taxon>campanulids</taxon>
        <taxon>Asterales</taxon>
        <taxon>Asteraceae</taxon>
        <taxon>Asteroideae</taxon>
        <taxon>Anthemideae</taxon>
        <taxon>Anthemidinae</taxon>
        <taxon>Tanacetum</taxon>
    </lineage>
</organism>
<gene>
    <name evidence="1" type="ORF">Tco_0890768</name>
</gene>